<feature type="compositionally biased region" description="Polar residues" evidence="1">
    <location>
        <begin position="62"/>
        <end position="77"/>
    </location>
</feature>
<accession>A0A9P0M457</accession>
<keyword evidence="3" id="KW-1185">Reference proteome</keyword>
<organism evidence="2 3">
    <name type="scientific">Acanthoscelides obtectus</name>
    <name type="common">Bean weevil</name>
    <name type="synonym">Bruchus obtectus</name>
    <dbReference type="NCBI Taxonomy" id="200917"/>
    <lineage>
        <taxon>Eukaryota</taxon>
        <taxon>Metazoa</taxon>
        <taxon>Ecdysozoa</taxon>
        <taxon>Arthropoda</taxon>
        <taxon>Hexapoda</taxon>
        <taxon>Insecta</taxon>
        <taxon>Pterygota</taxon>
        <taxon>Neoptera</taxon>
        <taxon>Endopterygota</taxon>
        <taxon>Coleoptera</taxon>
        <taxon>Polyphaga</taxon>
        <taxon>Cucujiformia</taxon>
        <taxon>Chrysomeloidea</taxon>
        <taxon>Chrysomelidae</taxon>
        <taxon>Bruchinae</taxon>
        <taxon>Bruchini</taxon>
        <taxon>Acanthoscelides</taxon>
    </lineage>
</organism>
<evidence type="ECO:0000313" key="2">
    <source>
        <dbReference type="EMBL" id="CAH2011458.1"/>
    </source>
</evidence>
<dbReference type="EMBL" id="CAKOFQ010008070">
    <property type="protein sequence ID" value="CAH2011458.1"/>
    <property type="molecule type" value="Genomic_DNA"/>
</dbReference>
<reference evidence="2" key="1">
    <citation type="submission" date="2022-03" db="EMBL/GenBank/DDBJ databases">
        <authorList>
            <person name="Sayadi A."/>
        </authorList>
    </citation>
    <scope>NUCLEOTIDE SEQUENCE</scope>
</reference>
<gene>
    <name evidence="2" type="ORF">ACAOBT_LOCUS32173</name>
</gene>
<dbReference type="AlphaFoldDB" id="A0A9P0M457"/>
<evidence type="ECO:0000256" key="1">
    <source>
        <dbReference type="SAM" id="MobiDB-lite"/>
    </source>
</evidence>
<feature type="compositionally biased region" description="Basic and acidic residues" evidence="1">
    <location>
        <begin position="78"/>
        <end position="90"/>
    </location>
</feature>
<feature type="compositionally biased region" description="Acidic residues" evidence="1">
    <location>
        <begin position="42"/>
        <end position="54"/>
    </location>
</feature>
<proteinExistence type="predicted"/>
<comment type="caution">
    <text evidence="2">The sequence shown here is derived from an EMBL/GenBank/DDBJ whole genome shotgun (WGS) entry which is preliminary data.</text>
</comment>
<feature type="region of interest" description="Disordered" evidence="1">
    <location>
        <begin position="22"/>
        <end position="90"/>
    </location>
</feature>
<name>A0A9P0M457_ACAOB</name>
<dbReference type="Proteomes" id="UP001152888">
    <property type="component" value="Unassembled WGS sequence"/>
</dbReference>
<protein>
    <submittedName>
        <fullName evidence="2">Uncharacterized protein</fullName>
    </submittedName>
</protein>
<evidence type="ECO:0000313" key="3">
    <source>
        <dbReference type="Proteomes" id="UP001152888"/>
    </source>
</evidence>
<sequence length="108" mass="11900">MATGAYAPLDNNPISSDICSSSSEFYESSDDSVVDKNFVPSNDDESSDTSEEGDSPVPTKLSRITETTSEKNSANSLETKKDENYEQVKGREDAIRTRIFNSKEQETC</sequence>